<keyword evidence="1" id="KW-0472">Membrane</keyword>
<dbReference type="CDD" id="cd16935">
    <property type="entry name" value="HATPase_AgrC-ComD-like"/>
    <property type="match status" value="1"/>
</dbReference>
<evidence type="ECO:0000313" key="3">
    <source>
        <dbReference type="EMBL" id="MDB8004003.1"/>
    </source>
</evidence>
<feature type="transmembrane region" description="Helical" evidence="1">
    <location>
        <begin position="198"/>
        <end position="215"/>
    </location>
</feature>
<dbReference type="GO" id="GO:0042802">
    <property type="term" value="F:identical protein binding"/>
    <property type="evidence" value="ECO:0007669"/>
    <property type="project" value="TreeGrafter"/>
</dbReference>
<name>A0AAW6D440_9FIRM</name>
<sequence length="552" mass="61918">MESNIQKSLRWICTALFPILCIGMIWFLQNFTKLDTSIQYIDWQTAVKIGQDDSLTELDYSVPPEIGDRFRLETVIPASGKYGNLVFETAGMDLTVSIDEKAVWQSETLVPEGAAGQAQAIIPLPLNTECKLTVIGTVTDTTSIIFPPFPRFVPVDAEEIESYAYANYYSIPAGATAFISLMIAGLFLLGIARKNADWSLIPLFLASVGLTMQWITKGMGHHFLDDGLVDFLNRQEIGILLLVLLIVYLVMNRQRKFWKYFGVSAAVSAVTLAVAYMVSFFTNSRLSKYIGRLISDVTEFYDYSGLLYWITVWTVAVCAVISAYAVTRSIISQQMEAKTLRLRNELIMNSYHAIESKVTDSAAIRHEMKHKIIALDALYQKGDYKTLGQLIGDIKQQNDHLAQTQFTENFTVNTILQDAAYRAAQSDIRFDVLVSVPPQLTVAESDLCELLMNMLDNALEATAEVTDGKRFVRFQIETKNGFLAVKCENSYSGKHRQDADGNYLTTKNDAETHGFGLKLMNTVAVRYHSILDIFTSEDRIFTVQTALKLPKK</sequence>
<evidence type="ECO:0000313" key="4">
    <source>
        <dbReference type="Proteomes" id="UP001210809"/>
    </source>
</evidence>
<protein>
    <submittedName>
        <fullName evidence="3">GHKL domain-containing protein</fullName>
    </submittedName>
</protein>
<dbReference type="PANTHER" id="PTHR40448:SF1">
    <property type="entry name" value="TWO-COMPONENT SENSOR HISTIDINE KINASE"/>
    <property type="match status" value="1"/>
</dbReference>
<feature type="domain" description="Sensor histidine kinase NatK-like C-terminal" evidence="2">
    <location>
        <begin position="445"/>
        <end position="546"/>
    </location>
</feature>
<feature type="transmembrane region" description="Helical" evidence="1">
    <location>
        <begin position="235"/>
        <end position="251"/>
    </location>
</feature>
<evidence type="ECO:0000259" key="2">
    <source>
        <dbReference type="Pfam" id="PF14501"/>
    </source>
</evidence>
<feature type="transmembrane region" description="Helical" evidence="1">
    <location>
        <begin position="9"/>
        <end position="28"/>
    </location>
</feature>
<dbReference type="Proteomes" id="UP001210809">
    <property type="component" value="Unassembled WGS sequence"/>
</dbReference>
<dbReference type="InterPro" id="IPR032834">
    <property type="entry name" value="NatK-like_C"/>
</dbReference>
<dbReference type="SUPFAM" id="SSF55874">
    <property type="entry name" value="ATPase domain of HSP90 chaperone/DNA topoisomerase II/histidine kinase"/>
    <property type="match status" value="1"/>
</dbReference>
<dbReference type="AlphaFoldDB" id="A0AAW6D440"/>
<keyword evidence="1" id="KW-1133">Transmembrane helix</keyword>
<comment type="caution">
    <text evidence="3">The sequence shown here is derived from an EMBL/GenBank/DDBJ whole genome shotgun (WGS) entry which is preliminary data.</text>
</comment>
<dbReference type="Gene3D" id="3.30.565.10">
    <property type="entry name" value="Histidine kinase-like ATPase, C-terminal domain"/>
    <property type="match status" value="1"/>
</dbReference>
<feature type="transmembrane region" description="Helical" evidence="1">
    <location>
        <begin position="169"/>
        <end position="191"/>
    </location>
</feature>
<accession>A0AAW6D440</accession>
<dbReference type="EMBL" id="JAQLXW010000009">
    <property type="protein sequence ID" value="MDB8004003.1"/>
    <property type="molecule type" value="Genomic_DNA"/>
</dbReference>
<reference evidence="3" key="1">
    <citation type="submission" date="2023-01" db="EMBL/GenBank/DDBJ databases">
        <title>Human gut microbiome strain richness.</title>
        <authorList>
            <person name="Chen-Liaw A."/>
        </authorList>
    </citation>
    <scope>NUCLEOTIDE SEQUENCE</scope>
    <source>
        <strain evidence="3">1001283st1_G1_1001283B150217_161031</strain>
    </source>
</reference>
<organism evidence="3 4">
    <name type="scientific">[Eubacterium] siraeum</name>
    <dbReference type="NCBI Taxonomy" id="39492"/>
    <lineage>
        <taxon>Bacteria</taxon>
        <taxon>Bacillati</taxon>
        <taxon>Bacillota</taxon>
        <taxon>Clostridia</taxon>
        <taxon>Eubacteriales</taxon>
        <taxon>Oscillospiraceae</taxon>
        <taxon>Oscillospiraceae incertae sedis</taxon>
    </lineage>
</organism>
<dbReference type="InterPro" id="IPR036890">
    <property type="entry name" value="HATPase_C_sf"/>
</dbReference>
<keyword evidence="1" id="KW-0812">Transmembrane</keyword>
<feature type="transmembrane region" description="Helical" evidence="1">
    <location>
        <begin position="258"/>
        <end position="278"/>
    </location>
</feature>
<dbReference type="Pfam" id="PF14501">
    <property type="entry name" value="HATPase_c_5"/>
    <property type="match status" value="1"/>
</dbReference>
<evidence type="ECO:0000256" key="1">
    <source>
        <dbReference type="SAM" id="Phobius"/>
    </source>
</evidence>
<feature type="transmembrane region" description="Helical" evidence="1">
    <location>
        <begin position="306"/>
        <end position="326"/>
    </location>
</feature>
<gene>
    <name evidence="3" type="ORF">PNE09_07965</name>
</gene>
<dbReference type="PANTHER" id="PTHR40448">
    <property type="entry name" value="TWO-COMPONENT SENSOR HISTIDINE KINASE"/>
    <property type="match status" value="1"/>
</dbReference>
<proteinExistence type="predicted"/>